<feature type="domain" description="Carboxyltransferase" evidence="4">
    <location>
        <begin position="23"/>
        <end position="310"/>
    </location>
</feature>
<evidence type="ECO:0000256" key="3">
    <source>
        <dbReference type="ARBA" id="ARBA00022840"/>
    </source>
</evidence>
<dbReference type="GO" id="GO:0005524">
    <property type="term" value="F:ATP binding"/>
    <property type="evidence" value="ECO:0007669"/>
    <property type="project" value="UniProtKB-KW"/>
</dbReference>
<dbReference type="SMART" id="SM00797">
    <property type="entry name" value="AHS2"/>
    <property type="match status" value="1"/>
</dbReference>
<comment type="caution">
    <text evidence="5">The sequence shown here is derived from an EMBL/GenBank/DDBJ whole genome shotgun (WGS) entry which is preliminary data.</text>
</comment>
<dbReference type="PANTHER" id="PTHR43309:SF3">
    <property type="entry name" value="5-OXOPROLINASE SUBUNIT C"/>
    <property type="match status" value="1"/>
</dbReference>
<dbReference type="Pfam" id="PF02626">
    <property type="entry name" value="CT_A_B"/>
    <property type="match status" value="1"/>
</dbReference>
<reference evidence="5 6" key="1">
    <citation type="journal article" date="2019" name="ISME J.">
        <title>Candidatus Macondimonas diazotrophica, a novel gammaproteobacterial genus dominating crude-oil-contaminated coastal sediments.</title>
        <authorList>
            <person name="Karthikeyan S."/>
            <person name="Konstantinidis K."/>
        </authorList>
    </citation>
    <scope>NUCLEOTIDE SEQUENCE [LARGE SCALE GENOMIC DNA]</scope>
    <source>
        <strain evidence="5 6">KTK01</strain>
    </source>
</reference>
<dbReference type="RefSeq" id="WP_135281568.1">
    <property type="nucleotide sequence ID" value="NZ_SRIO01000006.1"/>
</dbReference>
<dbReference type="PANTHER" id="PTHR43309">
    <property type="entry name" value="5-OXOPROLINASE SUBUNIT C"/>
    <property type="match status" value="1"/>
</dbReference>
<organism evidence="5 6">
    <name type="scientific">Candidatus Macondimonas diazotrophica</name>
    <dbReference type="NCBI Taxonomy" id="2305248"/>
    <lineage>
        <taxon>Bacteria</taxon>
        <taxon>Pseudomonadati</taxon>
        <taxon>Pseudomonadota</taxon>
        <taxon>Gammaproteobacteria</taxon>
        <taxon>Chromatiales</taxon>
        <taxon>Ectothiorhodospiraceae</taxon>
        <taxon>Candidatus Macondimonas</taxon>
    </lineage>
</organism>
<dbReference type="InterPro" id="IPR003778">
    <property type="entry name" value="CT_A_B"/>
</dbReference>
<dbReference type="Gene3D" id="2.40.100.10">
    <property type="entry name" value="Cyclophilin-like"/>
    <property type="match status" value="1"/>
</dbReference>
<evidence type="ECO:0000313" key="6">
    <source>
        <dbReference type="Proteomes" id="UP000297890"/>
    </source>
</evidence>
<accession>A0A4Z0FAM0</accession>
<keyword evidence="3" id="KW-0067">ATP-binding</keyword>
<dbReference type="GO" id="GO:0016787">
    <property type="term" value="F:hydrolase activity"/>
    <property type="evidence" value="ECO:0007669"/>
    <property type="project" value="UniProtKB-KW"/>
</dbReference>
<sequence length="328" mass="34968">MIHIDSPGLLTTVQDLGRPGHQQLGLSPGGAMDVDAAHIANLLVGNAPSAAVLEITLTGPRITFEHGHWIALTGADLPGTVAGVRLPGWRPIWVPPGAQLVFGSIRKGCRAYLALAGGIDVPIVLGSRSTDLRAGIGGLHGRRLINGDRLPIGACTRPPPLPDDRPCWPRWWATHEMPTADQRVVLRFVPGPDWKILPEAARRALTSGALQVDHRFDRMGLRLSGIRLSVSDASKRLSAGVTFGTLQLPPDGQPILLGADRQTTGGYPVLGTVARVDHARLAQLRADDRLYFSPLPVAAAQTLYRARARDIARLAIAIELSTDGAETG</sequence>
<protein>
    <submittedName>
        <fullName evidence="5">Biotin-dependent carboxyltransferase</fullName>
    </submittedName>
</protein>
<gene>
    <name evidence="5" type="ORF">E4680_06385</name>
</gene>
<evidence type="ECO:0000313" key="5">
    <source>
        <dbReference type="EMBL" id="TFZ82898.1"/>
    </source>
</evidence>
<dbReference type="AlphaFoldDB" id="A0A4Z0FAM0"/>
<dbReference type="InterPro" id="IPR029000">
    <property type="entry name" value="Cyclophilin-like_dom_sf"/>
</dbReference>
<dbReference type="InterPro" id="IPR052708">
    <property type="entry name" value="PxpC"/>
</dbReference>
<dbReference type="Proteomes" id="UP000297890">
    <property type="component" value="Unassembled WGS sequence"/>
</dbReference>
<keyword evidence="6" id="KW-1185">Reference proteome</keyword>
<name>A0A4Z0FAM0_9GAMM</name>
<dbReference type="OrthoDB" id="9768696at2"/>
<evidence type="ECO:0000256" key="1">
    <source>
        <dbReference type="ARBA" id="ARBA00022741"/>
    </source>
</evidence>
<evidence type="ECO:0000259" key="4">
    <source>
        <dbReference type="SMART" id="SM00797"/>
    </source>
</evidence>
<proteinExistence type="predicted"/>
<dbReference type="EMBL" id="SRIO01000006">
    <property type="protein sequence ID" value="TFZ82898.1"/>
    <property type="molecule type" value="Genomic_DNA"/>
</dbReference>
<evidence type="ECO:0000256" key="2">
    <source>
        <dbReference type="ARBA" id="ARBA00022801"/>
    </source>
</evidence>
<keyword evidence="5" id="KW-0808">Transferase</keyword>
<keyword evidence="2" id="KW-0378">Hydrolase</keyword>
<keyword evidence="1" id="KW-0547">Nucleotide-binding</keyword>
<dbReference type="SUPFAM" id="SSF50891">
    <property type="entry name" value="Cyclophilin-like"/>
    <property type="match status" value="1"/>
</dbReference>
<dbReference type="NCBIfam" id="TIGR00724">
    <property type="entry name" value="urea_amlyse_rel"/>
    <property type="match status" value="1"/>
</dbReference>
<dbReference type="GO" id="GO:0016740">
    <property type="term" value="F:transferase activity"/>
    <property type="evidence" value="ECO:0007669"/>
    <property type="project" value="UniProtKB-KW"/>
</dbReference>